<feature type="region of interest" description="Disordered" evidence="1">
    <location>
        <begin position="1"/>
        <end position="231"/>
    </location>
</feature>
<keyword evidence="3" id="KW-1185">Reference proteome</keyword>
<dbReference type="Proteomes" id="UP001280581">
    <property type="component" value="Unassembled WGS sequence"/>
</dbReference>
<feature type="compositionally biased region" description="Low complexity" evidence="1">
    <location>
        <begin position="209"/>
        <end position="219"/>
    </location>
</feature>
<proteinExistence type="predicted"/>
<comment type="caution">
    <text evidence="2">The sequence shown here is derived from an EMBL/GenBank/DDBJ whole genome shotgun (WGS) entry which is preliminary data.</text>
</comment>
<evidence type="ECO:0000256" key="1">
    <source>
        <dbReference type="SAM" id="MobiDB-lite"/>
    </source>
</evidence>
<feature type="compositionally biased region" description="Polar residues" evidence="1">
    <location>
        <begin position="30"/>
        <end position="46"/>
    </location>
</feature>
<feature type="non-terminal residue" evidence="2">
    <location>
        <position position="271"/>
    </location>
</feature>
<sequence length="271" mass="28440">MSSNSNVPDPFSQGDPTPPHESDSAESVEINGTASARRNSAPNDQGGSTGFVPSEPGASASVGNGPPSEIQNSVTASSQSARALPFHGNVTPVESRSVSEQSSYMSSMDNDAAASDQNDDATSDQSTRRARKQSRPVPILRDGPARRVQSCPAPSIRSAIAPSIRTGDTPSPDGSSIAPLPSSGSSSGPSTKPTSKPSSIRNRYAPVPSTSSCSTTGSSRPLRYPPPPDEYLSELPLQYTFPIRTPLAGKYVPPPPVTPLYMQWGWWKEST</sequence>
<evidence type="ECO:0000313" key="3">
    <source>
        <dbReference type="Proteomes" id="UP001280581"/>
    </source>
</evidence>
<reference evidence="2 3" key="1">
    <citation type="submission" date="2021-02" db="EMBL/GenBank/DDBJ databases">
        <title>Genome assembly of Pseudopithomyces chartarum.</title>
        <authorList>
            <person name="Jauregui R."/>
            <person name="Singh J."/>
            <person name="Voisey C."/>
        </authorList>
    </citation>
    <scope>NUCLEOTIDE SEQUENCE [LARGE SCALE GENOMIC DNA]</scope>
    <source>
        <strain evidence="2 3">AGR01</strain>
    </source>
</reference>
<feature type="compositionally biased region" description="Low complexity" evidence="1">
    <location>
        <begin position="175"/>
        <end position="200"/>
    </location>
</feature>
<organism evidence="2 3">
    <name type="scientific">Pseudopithomyces chartarum</name>
    <dbReference type="NCBI Taxonomy" id="1892770"/>
    <lineage>
        <taxon>Eukaryota</taxon>
        <taxon>Fungi</taxon>
        <taxon>Dikarya</taxon>
        <taxon>Ascomycota</taxon>
        <taxon>Pezizomycotina</taxon>
        <taxon>Dothideomycetes</taxon>
        <taxon>Pleosporomycetidae</taxon>
        <taxon>Pleosporales</taxon>
        <taxon>Massarineae</taxon>
        <taxon>Didymosphaeriaceae</taxon>
        <taxon>Pseudopithomyces</taxon>
    </lineage>
</organism>
<gene>
    <name evidence="2" type="ORF">GRF29_19g2348047</name>
</gene>
<accession>A0AAN6M2F6</accession>
<dbReference type="EMBL" id="WVTA01000003">
    <property type="protein sequence ID" value="KAK3215125.1"/>
    <property type="molecule type" value="Genomic_DNA"/>
</dbReference>
<feature type="compositionally biased region" description="Polar residues" evidence="1">
    <location>
        <begin position="69"/>
        <end position="81"/>
    </location>
</feature>
<protein>
    <submittedName>
        <fullName evidence="2">Uncharacterized protein</fullName>
    </submittedName>
</protein>
<name>A0AAN6M2F6_9PLEO</name>
<dbReference type="AlphaFoldDB" id="A0AAN6M2F6"/>
<evidence type="ECO:0000313" key="2">
    <source>
        <dbReference type="EMBL" id="KAK3215125.1"/>
    </source>
</evidence>
<feature type="compositionally biased region" description="Low complexity" evidence="1">
    <location>
        <begin position="95"/>
        <end position="116"/>
    </location>
</feature>